<dbReference type="GO" id="GO:0005524">
    <property type="term" value="F:ATP binding"/>
    <property type="evidence" value="ECO:0007669"/>
    <property type="project" value="InterPro"/>
</dbReference>
<name>A0A1F5P0I6_9BACT</name>
<evidence type="ECO:0008006" key="5">
    <source>
        <dbReference type="Google" id="ProtNLM"/>
    </source>
</evidence>
<sequence>MASGLGKTVTAALDVKKWLAASEKGSKVLYLCHQNDILEQARQTFETVIGRKETYGYFSGLGKEMNSVTCLFATFQMMRDYTTWFDRKEFSYVVVDETHHLPAPTFWPTVEYFKSDFMLGITATPERTDLKDLSRFYGEPVFVLELEEALARGLLTPVDYRLITDEIQNLEVLDTPVGQVSITELNRKLFVPKRDEEIAAIILKHVAEIPDPRVMIFCPTIRYCEHFARLIPGSVPIHYALPAKSQRLRLESFRKGTSGVVISVDKFNEGIDVPEANLIVFLRSTRSRVIFKQQLGRGLRRHAGKKNVRVLDFVANCERLEMVQQIWEAVQSKKSAEETTTSEPVQIDCGRIQFTEVAVWIIEKLAAIRRGYTKEVLVQYLRDLAEELGRPPEGDDVIEAAKKGKCPSLTTFKETFGSFIIALREARLLLDRKRKLLLQLYRLWKQRARKTLTIKDIQDYGGQKHGRMGSAGHFVNVFGSLEIAIQRFDKYVMLRLQLLEELKTLGKKLGKRPSKRDIDGAGKKGGISSAKRFAWVFGSIIAAQDEAGLIQKSKGGAPRTHTRRKILQQLKTLGKKLGRRPTMQDVREASKRGECPAPSTIQRICGGFDKAISDAGFK</sequence>
<evidence type="ECO:0000313" key="4">
    <source>
        <dbReference type="Proteomes" id="UP000176339"/>
    </source>
</evidence>
<protein>
    <recommendedName>
        <fullName evidence="5">DEAD/DEAH box helicase</fullName>
    </recommendedName>
</protein>
<comment type="caution">
    <text evidence="3">The sequence shown here is derived from an EMBL/GenBank/DDBJ whole genome shotgun (WGS) entry which is preliminary data.</text>
</comment>
<evidence type="ECO:0000313" key="3">
    <source>
        <dbReference type="EMBL" id="OGE83386.1"/>
    </source>
</evidence>
<dbReference type="PROSITE" id="PS51192">
    <property type="entry name" value="HELICASE_ATP_BIND_1"/>
    <property type="match status" value="1"/>
</dbReference>
<organism evidence="3 4">
    <name type="scientific">Candidatus Doudnabacteria bacterium RIFCSPHIGHO2_01_FULL_49_9</name>
    <dbReference type="NCBI Taxonomy" id="1817827"/>
    <lineage>
        <taxon>Bacteria</taxon>
        <taxon>Candidatus Doudnaibacteriota</taxon>
    </lineage>
</organism>
<evidence type="ECO:0000259" key="2">
    <source>
        <dbReference type="PROSITE" id="PS51194"/>
    </source>
</evidence>
<dbReference type="PROSITE" id="PS51194">
    <property type="entry name" value="HELICASE_CTER"/>
    <property type="match status" value="1"/>
</dbReference>
<dbReference type="Pfam" id="PF18780">
    <property type="entry name" value="HNH_repeat"/>
    <property type="match status" value="3"/>
</dbReference>
<dbReference type="InterPro" id="IPR014001">
    <property type="entry name" value="Helicase_ATP-bd"/>
</dbReference>
<dbReference type="InterPro" id="IPR006935">
    <property type="entry name" value="Helicase/UvrB_N"/>
</dbReference>
<dbReference type="PANTHER" id="PTHR47396:SF1">
    <property type="entry name" value="ATP-DEPENDENT HELICASE IRC3-RELATED"/>
    <property type="match status" value="1"/>
</dbReference>
<dbReference type="GO" id="GO:0016787">
    <property type="term" value="F:hydrolase activity"/>
    <property type="evidence" value="ECO:0007669"/>
    <property type="project" value="InterPro"/>
</dbReference>
<dbReference type="GO" id="GO:0005829">
    <property type="term" value="C:cytosol"/>
    <property type="evidence" value="ECO:0007669"/>
    <property type="project" value="TreeGrafter"/>
</dbReference>
<reference evidence="3 4" key="1">
    <citation type="journal article" date="2016" name="Nat. Commun.">
        <title>Thousands of microbial genomes shed light on interconnected biogeochemical processes in an aquifer system.</title>
        <authorList>
            <person name="Anantharaman K."/>
            <person name="Brown C.T."/>
            <person name="Hug L.A."/>
            <person name="Sharon I."/>
            <person name="Castelle C.J."/>
            <person name="Probst A.J."/>
            <person name="Thomas B.C."/>
            <person name="Singh A."/>
            <person name="Wilkins M.J."/>
            <person name="Karaoz U."/>
            <person name="Brodie E.L."/>
            <person name="Williams K.H."/>
            <person name="Hubbard S.S."/>
            <person name="Banfield J.F."/>
        </authorList>
    </citation>
    <scope>NUCLEOTIDE SEQUENCE [LARGE SCALE GENOMIC DNA]</scope>
</reference>
<dbReference type="Pfam" id="PF00271">
    <property type="entry name" value="Helicase_C"/>
    <property type="match status" value="1"/>
</dbReference>
<accession>A0A1F5P0I6</accession>
<feature type="domain" description="Helicase ATP-binding" evidence="1">
    <location>
        <begin position="1"/>
        <end position="143"/>
    </location>
</feature>
<feature type="domain" description="Helicase C-terminal" evidence="2">
    <location>
        <begin position="201"/>
        <end position="345"/>
    </location>
</feature>
<dbReference type="SUPFAM" id="SSF52540">
    <property type="entry name" value="P-loop containing nucleoside triphosphate hydrolases"/>
    <property type="match status" value="1"/>
</dbReference>
<evidence type="ECO:0000259" key="1">
    <source>
        <dbReference type="PROSITE" id="PS51192"/>
    </source>
</evidence>
<dbReference type="Gene3D" id="3.40.50.300">
    <property type="entry name" value="P-loop containing nucleotide triphosphate hydrolases"/>
    <property type="match status" value="2"/>
</dbReference>
<dbReference type="AlphaFoldDB" id="A0A1F5P0I6"/>
<dbReference type="InterPro" id="IPR001650">
    <property type="entry name" value="Helicase_C-like"/>
</dbReference>
<dbReference type="InterPro" id="IPR027417">
    <property type="entry name" value="P-loop_NTPase"/>
</dbReference>
<dbReference type="InterPro" id="IPR041025">
    <property type="entry name" value="HNH_repeat"/>
</dbReference>
<dbReference type="GO" id="GO:0003677">
    <property type="term" value="F:DNA binding"/>
    <property type="evidence" value="ECO:0007669"/>
    <property type="project" value="InterPro"/>
</dbReference>
<dbReference type="Pfam" id="PF04851">
    <property type="entry name" value="ResIII"/>
    <property type="match status" value="1"/>
</dbReference>
<dbReference type="PANTHER" id="PTHR47396">
    <property type="entry name" value="TYPE I RESTRICTION ENZYME ECOKI R PROTEIN"/>
    <property type="match status" value="1"/>
</dbReference>
<dbReference type="InterPro" id="IPR050742">
    <property type="entry name" value="Helicase_Restrict-Modif_Enz"/>
</dbReference>
<dbReference type="SMART" id="SM00490">
    <property type="entry name" value="HELICc"/>
    <property type="match status" value="1"/>
</dbReference>
<gene>
    <name evidence="3" type="ORF">A2846_00605</name>
</gene>
<dbReference type="Proteomes" id="UP000176339">
    <property type="component" value="Unassembled WGS sequence"/>
</dbReference>
<proteinExistence type="predicted"/>
<dbReference type="EMBL" id="MFEN01000045">
    <property type="protein sequence ID" value="OGE83386.1"/>
    <property type="molecule type" value="Genomic_DNA"/>
</dbReference>